<protein>
    <submittedName>
        <fullName evidence="3">Uncharacterized protein</fullName>
    </submittedName>
</protein>
<dbReference type="EMBL" id="KQ241682">
    <property type="protein sequence ID" value="KNC85830.1"/>
    <property type="molecule type" value="Genomic_DNA"/>
</dbReference>
<proteinExistence type="predicted"/>
<name>A0A0L0GA00_9EUKA</name>
<dbReference type="STRING" id="667725.A0A0L0GA00"/>
<keyword evidence="2" id="KW-0040">ANK repeat</keyword>
<evidence type="ECO:0000256" key="1">
    <source>
        <dbReference type="ARBA" id="ARBA00022737"/>
    </source>
</evidence>
<dbReference type="SUPFAM" id="SSF81383">
    <property type="entry name" value="F-box domain"/>
    <property type="match status" value="1"/>
</dbReference>
<dbReference type="InterPro" id="IPR002110">
    <property type="entry name" value="Ankyrin_rpt"/>
</dbReference>
<gene>
    <name evidence="3" type="ORF">SARC_02013</name>
</gene>
<keyword evidence="4" id="KW-1185">Reference proteome</keyword>
<dbReference type="SMART" id="SM00248">
    <property type="entry name" value="ANK"/>
    <property type="match status" value="6"/>
</dbReference>
<sequence length="518" mass="57031">MHFQTRSALSPNYPTPKSNVRILTLDTLVQDVQKCILQYLEPSDLLHVGMATRSLYMAASDACVCIYVISRALRREYTLAAQRGLKQAIVYDERRAGLVTTSYMKADGDWGKRVVKQILLAHRWNVLERVVRDGCAMYEEDCKGNNWILRNDNGNDIEATESLGGLSPTSYRRRLCLDIQRVVFTRGVSSLYRDCFLAGGNKTSQHGTFDGYTADTTRNQRVAYNARLAYTKGTGYIHRYAGGNVLNRMATGASSVYPSDLRSEQIGPGEQPFSNGSPGIFSEDTLDLLHCGLHTAALKGHTELVRLMVTHAHEWNRTRTSGISLACSKGQSDTMKVLFAIEDPSADENNAMFVASASGCLECVSALLSNEKTDPQAVNGKALQFSSSEGHVDVVRLLLKDGRSDPCAKNSFGLRWASRSGHTETVSELIRDNRADPAAQSSEALRSACVSGYGDVVRLLLLDGRADPRARNCEGFLKAAELGHTEVVKHLLDDGRVDPATDRNKALRLATKFLRDGR</sequence>
<organism evidence="3 4">
    <name type="scientific">Sphaeroforma arctica JP610</name>
    <dbReference type="NCBI Taxonomy" id="667725"/>
    <lineage>
        <taxon>Eukaryota</taxon>
        <taxon>Ichthyosporea</taxon>
        <taxon>Ichthyophonida</taxon>
        <taxon>Sphaeroforma</taxon>
    </lineage>
</organism>
<dbReference type="PANTHER" id="PTHR24173">
    <property type="entry name" value="ANKYRIN REPEAT CONTAINING"/>
    <property type="match status" value="1"/>
</dbReference>
<dbReference type="InterPro" id="IPR036047">
    <property type="entry name" value="F-box-like_dom_sf"/>
</dbReference>
<dbReference type="AlphaFoldDB" id="A0A0L0GA00"/>
<reference evidence="3 4" key="1">
    <citation type="submission" date="2011-02" db="EMBL/GenBank/DDBJ databases">
        <title>The Genome Sequence of Sphaeroforma arctica JP610.</title>
        <authorList>
            <consortium name="The Broad Institute Genome Sequencing Platform"/>
            <person name="Russ C."/>
            <person name="Cuomo C."/>
            <person name="Young S.K."/>
            <person name="Zeng Q."/>
            <person name="Gargeya S."/>
            <person name="Alvarado L."/>
            <person name="Berlin A."/>
            <person name="Chapman S.B."/>
            <person name="Chen Z."/>
            <person name="Freedman E."/>
            <person name="Gellesch M."/>
            <person name="Goldberg J."/>
            <person name="Griggs A."/>
            <person name="Gujja S."/>
            <person name="Heilman E."/>
            <person name="Heiman D."/>
            <person name="Howarth C."/>
            <person name="Mehta T."/>
            <person name="Neiman D."/>
            <person name="Pearson M."/>
            <person name="Roberts A."/>
            <person name="Saif S."/>
            <person name="Shea T."/>
            <person name="Shenoy N."/>
            <person name="Sisk P."/>
            <person name="Stolte C."/>
            <person name="Sykes S."/>
            <person name="White J."/>
            <person name="Yandava C."/>
            <person name="Burger G."/>
            <person name="Gray M.W."/>
            <person name="Holland P.W.H."/>
            <person name="King N."/>
            <person name="Lang F.B.F."/>
            <person name="Roger A.J."/>
            <person name="Ruiz-Trillo I."/>
            <person name="Haas B."/>
            <person name="Nusbaum C."/>
            <person name="Birren B."/>
        </authorList>
    </citation>
    <scope>NUCLEOTIDE SEQUENCE [LARGE SCALE GENOMIC DNA]</scope>
    <source>
        <strain evidence="3 4">JP610</strain>
    </source>
</reference>
<keyword evidence="1" id="KW-0677">Repeat</keyword>
<dbReference type="eggNOG" id="KOG0504">
    <property type="taxonomic scope" value="Eukaryota"/>
</dbReference>
<dbReference type="SUPFAM" id="SSF48403">
    <property type="entry name" value="Ankyrin repeat"/>
    <property type="match status" value="1"/>
</dbReference>
<dbReference type="Gene3D" id="1.25.40.20">
    <property type="entry name" value="Ankyrin repeat-containing domain"/>
    <property type="match status" value="2"/>
</dbReference>
<dbReference type="Proteomes" id="UP000054560">
    <property type="component" value="Unassembled WGS sequence"/>
</dbReference>
<evidence type="ECO:0000313" key="3">
    <source>
        <dbReference type="EMBL" id="KNC85830.1"/>
    </source>
</evidence>
<dbReference type="PANTHER" id="PTHR24173:SF74">
    <property type="entry name" value="ANKYRIN REPEAT DOMAIN-CONTAINING PROTEIN 16"/>
    <property type="match status" value="1"/>
</dbReference>
<dbReference type="GeneID" id="25902517"/>
<dbReference type="OrthoDB" id="194358at2759"/>
<evidence type="ECO:0000256" key="2">
    <source>
        <dbReference type="ARBA" id="ARBA00023043"/>
    </source>
</evidence>
<dbReference type="InterPro" id="IPR036770">
    <property type="entry name" value="Ankyrin_rpt-contain_sf"/>
</dbReference>
<evidence type="ECO:0000313" key="4">
    <source>
        <dbReference type="Proteomes" id="UP000054560"/>
    </source>
</evidence>
<dbReference type="RefSeq" id="XP_014159732.1">
    <property type="nucleotide sequence ID" value="XM_014304257.1"/>
</dbReference>
<dbReference type="Pfam" id="PF12796">
    <property type="entry name" value="Ank_2"/>
    <property type="match status" value="1"/>
</dbReference>
<accession>A0A0L0GA00</accession>